<keyword evidence="3 6" id="KW-0812">Transmembrane</keyword>
<keyword evidence="8" id="KW-1185">Reference proteome</keyword>
<reference evidence="7 8" key="1">
    <citation type="journal article" date="2019" name="Int. J. Syst. Evol. Microbiol.">
        <title>The Global Catalogue of Microorganisms (GCM) 10K type strain sequencing project: providing services to taxonomists for standard genome sequencing and annotation.</title>
        <authorList>
            <consortium name="The Broad Institute Genomics Platform"/>
            <consortium name="The Broad Institute Genome Sequencing Center for Infectious Disease"/>
            <person name="Wu L."/>
            <person name="Ma J."/>
        </authorList>
    </citation>
    <scope>NUCLEOTIDE SEQUENCE [LARGE SCALE GENOMIC DNA]</scope>
    <source>
        <strain evidence="7 8">CGMCC 1.12689</strain>
    </source>
</reference>
<feature type="transmembrane region" description="Helical" evidence="6">
    <location>
        <begin position="21"/>
        <end position="38"/>
    </location>
</feature>
<comment type="subcellular location">
    <subcellularLocation>
        <location evidence="1">Cell membrane</location>
        <topology evidence="1">Multi-pass membrane protein</topology>
    </subcellularLocation>
</comment>
<keyword evidence="4 6" id="KW-1133">Transmembrane helix</keyword>
<dbReference type="InterPro" id="IPR050833">
    <property type="entry name" value="Poly_Biosynth_Transport"/>
</dbReference>
<feature type="transmembrane region" description="Helical" evidence="6">
    <location>
        <begin position="414"/>
        <end position="431"/>
    </location>
</feature>
<organism evidence="7 8">
    <name type="scientific">Halorubrum laminariae</name>
    <dbReference type="NCBI Taxonomy" id="1433523"/>
    <lineage>
        <taxon>Archaea</taxon>
        <taxon>Methanobacteriati</taxon>
        <taxon>Methanobacteriota</taxon>
        <taxon>Stenosarchaea group</taxon>
        <taxon>Halobacteria</taxon>
        <taxon>Halobacteriales</taxon>
        <taxon>Haloferacaceae</taxon>
        <taxon>Halorubrum</taxon>
    </lineage>
</organism>
<dbReference type="GO" id="GO:0005886">
    <property type="term" value="C:plasma membrane"/>
    <property type="evidence" value="ECO:0007669"/>
    <property type="project" value="UniProtKB-SubCell"/>
</dbReference>
<keyword evidence="5 6" id="KW-0472">Membrane</keyword>
<accession>A0ABD6C231</accession>
<feature type="transmembrane region" description="Helical" evidence="6">
    <location>
        <begin position="321"/>
        <end position="341"/>
    </location>
</feature>
<evidence type="ECO:0000256" key="4">
    <source>
        <dbReference type="ARBA" id="ARBA00022989"/>
    </source>
</evidence>
<feature type="transmembrane region" description="Helical" evidence="6">
    <location>
        <begin position="228"/>
        <end position="245"/>
    </location>
</feature>
<feature type="transmembrane region" description="Helical" evidence="6">
    <location>
        <begin position="115"/>
        <end position="133"/>
    </location>
</feature>
<feature type="transmembrane region" description="Helical" evidence="6">
    <location>
        <begin position="362"/>
        <end position="388"/>
    </location>
</feature>
<dbReference type="InterPro" id="IPR002797">
    <property type="entry name" value="Polysacc_synth"/>
</dbReference>
<evidence type="ECO:0000313" key="8">
    <source>
        <dbReference type="Proteomes" id="UP001597185"/>
    </source>
</evidence>
<protein>
    <submittedName>
        <fullName evidence="7">Oligosaccharide flippase family protein</fullName>
    </submittedName>
</protein>
<dbReference type="Proteomes" id="UP001597185">
    <property type="component" value="Unassembled WGS sequence"/>
</dbReference>
<evidence type="ECO:0000256" key="2">
    <source>
        <dbReference type="ARBA" id="ARBA00022475"/>
    </source>
</evidence>
<keyword evidence="2" id="KW-1003">Cell membrane</keyword>
<evidence type="ECO:0000313" key="7">
    <source>
        <dbReference type="EMBL" id="MFD1571411.1"/>
    </source>
</evidence>
<feature type="transmembrane region" description="Helical" evidence="6">
    <location>
        <begin position="443"/>
        <end position="461"/>
    </location>
</feature>
<dbReference type="AlphaFoldDB" id="A0ABD6C231"/>
<dbReference type="RefSeq" id="WP_256417661.1">
    <property type="nucleotide sequence ID" value="NZ_JANHDL010000003.1"/>
</dbReference>
<sequence>MSDASEIRLGWETTKALVGKFGQAATGFIGMLIFTRVVGKSDFGGFYLLLTLVMIADRPIRGFGQAVQKRWSEDDAPKEEILGSVLVVNTCAILVAGIGALLARDFLVSYTSLEGSPLLFATLFGSLAFFFPFQQMMGAEGWPAKQTWNDTLRSFLTLPLQVVLVVGGLGALGMGYGLAAATLLVVPVAIYFVRVRPSLPSKETIRSLWKYTRYSTPAAVVGKAYDRIDVLLLGFLIGTTSVANYEVALKLTVPALFISGVLSSALMPKISNTISKGGEFVEDITNSVSYVSILAIPIFFGALAIPKPLVVTAFEPRYAEAAPYLIGLALYQAISTQTAIYSQTLAGMDLPNVEFKIRTITLSFNVIIGVALALTIGPIGIVVATVLAESLKYIVSAGCVVRRVDGIDVVPTPLVMQVISGLTMFFVVKLLQRKMLIQSWLDLGTIIGAGALVYGISLFTISPGVRLTAKSVYRDATS</sequence>
<evidence type="ECO:0000256" key="5">
    <source>
        <dbReference type="ARBA" id="ARBA00023136"/>
    </source>
</evidence>
<proteinExistence type="predicted"/>
<gene>
    <name evidence="7" type="ORF">ACFR9T_12590</name>
</gene>
<dbReference type="PANTHER" id="PTHR30250:SF31">
    <property type="entry name" value="INNER MEMBRANE PROTEIN YGHQ"/>
    <property type="match status" value="1"/>
</dbReference>
<comment type="caution">
    <text evidence="7">The sequence shown here is derived from an EMBL/GenBank/DDBJ whole genome shotgun (WGS) entry which is preliminary data.</text>
</comment>
<evidence type="ECO:0000256" key="6">
    <source>
        <dbReference type="SAM" id="Phobius"/>
    </source>
</evidence>
<name>A0ABD6C231_9EURY</name>
<dbReference type="Pfam" id="PF01943">
    <property type="entry name" value="Polysacc_synt"/>
    <property type="match status" value="1"/>
</dbReference>
<dbReference type="PANTHER" id="PTHR30250">
    <property type="entry name" value="PST FAMILY PREDICTED COLANIC ACID TRANSPORTER"/>
    <property type="match status" value="1"/>
</dbReference>
<evidence type="ECO:0000256" key="3">
    <source>
        <dbReference type="ARBA" id="ARBA00022692"/>
    </source>
</evidence>
<feature type="transmembrane region" description="Helical" evidence="6">
    <location>
        <begin position="288"/>
        <end position="309"/>
    </location>
</feature>
<feature type="transmembrane region" description="Helical" evidence="6">
    <location>
        <begin position="178"/>
        <end position="195"/>
    </location>
</feature>
<feature type="transmembrane region" description="Helical" evidence="6">
    <location>
        <begin position="81"/>
        <end position="103"/>
    </location>
</feature>
<dbReference type="EMBL" id="JBHUDB010000011">
    <property type="protein sequence ID" value="MFD1571411.1"/>
    <property type="molecule type" value="Genomic_DNA"/>
</dbReference>
<evidence type="ECO:0000256" key="1">
    <source>
        <dbReference type="ARBA" id="ARBA00004651"/>
    </source>
</evidence>